<dbReference type="EMBL" id="JAACLJ010000001">
    <property type="protein sequence ID" value="KAF4595404.1"/>
    <property type="molecule type" value="Genomic_DNA"/>
</dbReference>
<dbReference type="AlphaFoldDB" id="A0A8H4QD81"/>
<feature type="transmembrane region" description="Helical" evidence="6">
    <location>
        <begin position="142"/>
        <end position="161"/>
    </location>
</feature>
<accession>A0A8H4QD81</accession>
<dbReference type="PANTHER" id="PTHR12242">
    <property type="entry name" value="OS02G0130600 PROTEIN-RELATED"/>
    <property type="match status" value="1"/>
</dbReference>
<comment type="subcellular location">
    <subcellularLocation>
        <location evidence="1">Endomembrane system</location>
        <topology evidence="1">Multi-pass membrane protein</topology>
    </subcellularLocation>
</comment>
<dbReference type="GO" id="GO:0012505">
    <property type="term" value="C:endomembrane system"/>
    <property type="evidence" value="ECO:0007669"/>
    <property type="project" value="UniProtKB-SubCell"/>
</dbReference>
<feature type="transmembrane region" description="Helical" evidence="6">
    <location>
        <begin position="244"/>
        <end position="266"/>
    </location>
</feature>
<comment type="caution">
    <text evidence="7">The sequence shown here is derived from an EMBL/GenBank/DDBJ whole genome shotgun (WGS) entry which is preliminary data.</text>
</comment>
<feature type="compositionally biased region" description="Low complexity" evidence="5">
    <location>
        <begin position="61"/>
        <end position="80"/>
    </location>
</feature>
<keyword evidence="8" id="KW-1185">Reference proteome</keyword>
<evidence type="ECO:0000256" key="1">
    <source>
        <dbReference type="ARBA" id="ARBA00004127"/>
    </source>
</evidence>
<keyword evidence="3 6" id="KW-1133">Transmembrane helix</keyword>
<evidence type="ECO:0000313" key="8">
    <source>
        <dbReference type="Proteomes" id="UP000562929"/>
    </source>
</evidence>
<dbReference type="Pfam" id="PF04750">
    <property type="entry name" value="Far-17a_AIG1"/>
    <property type="match status" value="1"/>
</dbReference>
<evidence type="ECO:0000256" key="5">
    <source>
        <dbReference type="SAM" id="MobiDB-lite"/>
    </source>
</evidence>
<feature type="region of interest" description="Disordered" evidence="5">
    <location>
        <begin position="61"/>
        <end position="81"/>
    </location>
</feature>
<proteinExistence type="predicted"/>
<evidence type="ECO:0000256" key="4">
    <source>
        <dbReference type="ARBA" id="ARBA00023136"/>
    </source>
</evidence>
<dbReference type="OrthoDB" id="419711at2759"/>
<protein>
    <submittedName>
        <fullName evidence="7">FAR-17a AIG1</fullName>
    </submittedName>
</protein>
<keyword evidence="2 6" id="KW-0812">Transmembrane</keyword>
<organism evidence="7 8">
    <name type="scientific">Ophiocordyceps camponoti-floridani</name>
    <dbReference type="NCBI Taxonomy" id="2030778"/>
    <lineage>
        <taxon>Eukaryota</taxon>
        <taxon>Fungi</taxon>
        <taxon>Dikarya</taxon>
        <taxon>Ascomycota</taxon>
        <taxon>Pezizomycotina</taxon>
        <taxon>Sordariomycetes</taxon>
        <taxon>Hypocreomycetidae</taxon>
        <taxon>Hypocreales</taxon>
        <taxon>Ophiocordycipitaceae</taxon>
        <taxon>Ophiocordyceps</taxon>
    </lineage>
</organism>
<evidence type="ECO:0000256" key="6">
    <source>
        <dbReference type="SAM" id="Phobius"/>
    </source>
</evidence>
<evidence type="ECO:0000256" key="2">
    <source>
        <dbReference type="ARBA" id="ARBA00022692"/>
    </source>
</evidence>
<gene>
    <name evidence="7" type="ORF">GQ602_001017</name>
</gene>
<dbReference type="InterPro" id="IPR006838">
    <property type="entry name" value="ADTRP_AIG1"/>
</dbReference>
<feature type="transmembrane region" description="Helical" evidence="6">
    <location>
        <begin position="101"/>
        <end position="121"/>
    </location>
</feature>
<feature type="transmembrane region" description="Helical" evidence="6">
    <location>
        <begin position="204"/>
        <end position="224"/>
    </location>
</feature>
<evidence type="ECO:0000313" key="7">
    <source>
        <dbReference type="EMBL" id="KAF4595404.1"/>
    </source>
</evidence>
<dbReference type="Proteomes" id="UP000562929">
    <property type="component" value="Unassembled WGS sequence"/>
</dbReference>
<evidence type="ECO:0000256" key="3">
    <source>
        <dbReference type="ARBA" id="ARBA00022989"/>
    </source>
</evidence>
<keyword evidence="4 6" id="KW-0472">Membrane</keyword>
<sequence length="304" mass="33465">MGRHGCSFGPGPGPWDPDRRLETSCLMGPLLLSVCRAVMSLYAFVTVIFVIGYSCALPRSTPPESSITTTNTTTPSQPSTLDSATTGCTSVAHSFSYFTVLSYWGLAFYFLVAALHSLSYARSAQQSLLARLPRPLQALHSLFYSSVVVFPLVVSIVFWAVLHRGWFSSAFDAWRNISQHALNSAFALFEIIVPRTEPLPWSHLLWLAVILLAYLALAFITLAHQGFYTYAFLDYHRVGGRGQVAGYILGITAALVIIFCAVHFLIRFRRWLTETKLGLDAQHARPPVPVADMESADVEAKASG</sequence>
<reference evidence="7 8" key="1">
    <citation type="journal article" date="2020" name="G3 (Bethesda)">
        <title>Genetic Underpinnings of Host Manipulation by Ophiocordyceps as Revealed by Comparative Transcriptomics.</title>
        <authorList>
            <person name="Will I."/>
            <person name="Das B."/>
            <person name="Trinh T."/>
            <person name="Brachmann A."/>
            <person name="Ohm R.A."/>
            <person name="de Bekker C."/>
        </authorList>
    </citation>
    <scope>NUCLEOTIDE SEQUENCE [LARGE SCALE GENOMIC DNA]</scope>
    <source>
        <strain evidence="7 8">EC05</strain>
    </source>
</reference>
<dbReference type="PANTHER" id="PTHR12242:SF1">
    <property type="entry name" value="MYND-TYPE DOMAIN-CONTAINING PROTEIN"/>
    <property type="match status" value="1"/>
</dbReference>
<name>A0A8H4QD81_9HYPO</name>
<feature type="transmembrane region" description="Helical" evidence="6">
    <location>
        <begin position="30"/>
        <end position="53"/>
    </location>
</feature>
<dbReference type="GO" id="GO:0016020">
    <property type="term" value="C:membrane"/>
    <property type="evidence" value="ECO:0007669"/>
    <property type="project" value="InterPro"/>
</dbReference>